<reference evidence="10" key="1">
    <citation type="submission" date="2017-04" db="EMBL/GenBank/DDBJ databases">
        <title>Function of individual gut microbiota members based on whole genome sequencing of pure cultures obtained from chicken caecum.</title>
        <authorList>
            <person name="Medvecky M."/>
            <person name="Cejkova D."/>
            <person name="Polansky O."/>
            <person name="Karasova D."/>
            <person name="Kubasova T."/>
            <person name="Cizek A."/>
            <person name="Rychlik I."/>
        </authorList>
    </citation>
    <scope>NUCLEOTIDE SEQUENCE [LARGE SCALE GENOMIC DNA]</scope>
    <source>
        <strain evidence="10">An5</strain>
    </source>
</reference>
<evidence type="ECO:0000256" key="7">
    <source>
        <dbReference type="SAM" id="SignalP"/>
    </source>
</evidence>
<dbReference type="PRINTS" id="PR00133">
    <property type="entry name" value="GLHYDRLASE3"/>
</dbReference>
<keyword evidence="5" id="KW-0326">Glycosidase</keyword>
<protein>
    <recommendedName>
        <fullName evidence="3">beta-N-acetylhexosaminidase</fullName>
        <ecNumber evidence="3">3.2.1.52</ecNumber>
    </recommendedName>
</protein>
<dbReference type="InterPro" id="IPR036962">
    <property type="entry name" value="Glyco_hydro_3_N_sf"/>
</dbReference>
<sequence length="411" mass="41610">MRPTSVSRRAALAALGCAAGSLTGLAACDAAAPGGDGQAGSAGSGAAGDQGPARDEPADAVDALLASMTLEQKVAQLFMVTPEQLTGVSTATVAGELTERALAELPVGGLAYFSKNLQGADQVRALLDGTDRLARGAGAGVPPLLGVDEEGGSLVARVANSGLFDVERFPNMAEIGATGDAARAAEVGRAIGTYLREIGFNLDFAPDADVLTNPDNTAIGARSFGSDPDIVAEMVAAEVAAMLDAGTLPCAKHFPGHGDTAGDSHIGAVYAERTRAEIEACELAPFRAAIEAGCPLVMVGHIETPNFAGDGLPASLSPTMMGNVLRGELGFEGVIVSDAFDMGAITERFAPGEAAARFFAAGGDLLLMPSDLHLAYQGVLDAVRAGSLGGERVDESARRILAAKRRAGLLP</sequence>
<dbReference type="AlphaFoldDB" id="A0A1Y3XZL9"/>
<feature type="domain" description="Glycoside hydrolase family 3 N-terminal" evidence="8">
    <location>
        <begin position="69"/>
        <end position="402"/>
    </location>
</feature>
<proteinExistence type="inferred from homology"/>
<dbReference type="InterPro" id="IPR019800">
    <property type="entry name" value="Glyco_hydro_3_AS"/>
</dbReference>
<evidence type="ECO:0000256" key="1">
    <source>
        <dbReference type="ARBA" id="ARBA00001231"/>
    </source>
</evidence>
<dbReference type="Proteomes" id="UP000195781">
    <property type="component" value="Unassembled WGS sequence"/>
</dbReference>
<evidence type="ECO:0000256" key="5">
    <source>
        <dbReference type="ARBA" id="ARBA00023295"/>
    </source>
</evidence>
<evidence type="ECO:0000313" key="10">
    <source>
        <dbReference type="Proteomes" id="UP000195781"/>
    </source>
</evidence>
<dbReference type="InterPro" id="IPR050226">
    <property type="entry name" value="NagZ_Beta-hexosaminidase"/>
</dbReference>
<feature type="compositionally biased region" description="Gly residues" evidence="6">
    <location>
        <begin position="34"/>
        <end position="48"/>
    </location>
</feature>
<dbReference type="Pfam" id="PF00933">
    <property type="entry name" value="Glyco_hydro_3"/>
    <property type="match status" value="1"/>
</dbReference>
<evidence type="ECO:0000259" key="8">
    <source>
        <dbReference type="Pfam" id="PF00933"/>
    </source>
</evidence>
<feature type="chain" id="PRO_5013322804" description="beta-N-acetylhexosaminidase" evidence="7">
    <location>
        <begin position="27"/>
        <end position="411"/>
    </location>
</feature>
<comment type="caution">
    <text evidence="9">The sequence shown here is derived from an EMBL/GenBank/DDBJ whole genome shotgun (WGS) entry which is preliminary data.</text>
</comment>
<dbReference type="InterPro" id="IPR001764">
    <property type="entry name" value="Glyco_hydro_3_N"/>
</dbReference>
<comment type="similarity">
    <text evidence="2">Belongs to the glycosyl hydrolase 3 family.</text>
</comment>
<dbReference type="SUPFAM" id="SSF51445">
    <property type="entry name" value="(Trans)glycosidases"/>
    <property type="match status" value="1"/>
</dbReference>
<feature type="region of interest" description="Disordered" evidence="6">
    <location>
        <begin position="33"/>
        <end position="57"/>
    </location>
</feature>
<gene>
    <name evidence="9" type="ORF">B5G02_05575</name>
</gene>
<dbReference type="GO" id="GO:0005975">
    <property type="term" value="P:carbohydrate metabolic process"/>
    <property type="evidence" value="ECO:0007669"/>
    <property type="project" value="InterPro"/>
</dbReference>
<accession>A0A1Y3XZL9</accession>
<comment type="catalytic activity">
    <reaction evidence="1">
        <text>Hydrolysis of terminal non-reducing N-acetyl-D-hexosamine residues in N-acetyl-beta-D-hexosaminides.</text>
        <dbReference type="EC" id="3.2.1.52"/>
    </reaction>
</comment>
<evidence type="ECO:0000313" key="9">
    <source>
        <dbReference type="EMBL" id="OUN88687.1"/>
    </source>
</evidence>
<evidence type="ECO:0000256" key="6">
    <source>
        <dbReference type="SAM" id="MobiDB-lite"/>
    </source>
</evidence>
<feature type="signal peptide" evidence="7">
    <location>
        <begin position="1"/>
        <end position="26"/>
    </location>
</feature>
<evidence type="ECO:0000256" key="3">
    <source>
        <dbReference type="ARBA" id="ARBA00012663"/>
    </source>
</evidence>
<dbReference type="EC" id="3.2.1.52" evidence="3"/>
<dbReference type="EMBL" id="NFIE01000010">
    <property type="protein sequence ID" value="OUN88687.1"/>
    <property type="molecule type" value="Genomic_DNA"/>
</dbReference>
<dbReference type="PANTHER" id="PTHR30480">
    <property type="entry name" value="BETA-HEXOSAMINIDASE-RELATED"/>
    <property type="match status" value="1"/>
</dbReference>
<dbReference type="RefSeq" id="WP_094335500.1">
    <property type="nucleotide sequence ID" value="NZ_NFIE01000010.1"/>
</dbReference>
<dbReference type="PROSITE" id="PS51318">
    <property type="entry name" value="TAT"/>
    <property type="match status" value="1"/>
</dbReference>
<dbReference type="PROSITE" id="PS00775">
    <property type="entry name" value="GLYCOSYL_HYDROL_F3"/>
    <property type="match status" value="1"/>
</dbReference>
<dbReference type="InterPro" id="IPR006311">
    <property type="entry name" value="TAT_signal"/>
</dbReference>
<dbReference type="InterPro" id="IPR017853">
    <property type="entry name" value="GH"/>
</dbReference>
<name>A0A1Y3XZL9_9ACTN</name>
<dbReference type="Gene3D" id="3.20.20.300">
    <property type="entry name" value="Glycoside hydrolase, family 3, N-terminal domain"/>
    <property type="match status" value="1"/>
</dbReference>
<dbReference type="GO" id="GO:0004563">
    <property type="term" value="F:beta-N-acetylhexosaminidase activity"/>
    <property type="evidence" value="ECO:0007669"/>
    <property type="project" value="UniProtKB-EC"/>
</dbReference>
<dbReference type="PANTHER" id="PTHR30480:SF13">
    <property type="entry name" value="BETA-HEXOSAMINIDASE"/>
    <property type="match status" value="1"/>
</dbReference>
<dbReference type="PROSITE" id="PS51257">
    <property type="entry name" value="PROKAR_LIPOPROTEIN"/>
    <property type="match status" value="1"/>
</dbReference>
<keyword evidence="7" id="KW-0732">Signal</keyword>
<evidence type="ECO:0000256" key="4">
    <source>
        <dbReference type="ARBA" id="ARBA00022801"/>
    </source>
</evidence>
<dbReference type="GO" id="GO:0009254">
    <property type="term" value="P:peptidoglycan turnover"/>
    <property type="evidence" value="ECO:0007669"/>
    <property type="project" value="TreeGrafter"/>
</dbReference>
<keyword evidence="4 9" id="KW-0378">Hydrolase</keyword>
<evidence type="ECO:0000256" key="2">
    <source>
        <dbReference type="ARBA" id="ARBA00005336"/>
    </source>
</evidence>
<keyword evidence="10" id="KW-1185">Reference proteome</keyword>
<organism evidence="9 10">
    <name type="scientific">[Collinsella] massiliensis</name>
    <dbReference type="NCBI Taxonomy" id="1232426"/>
    <lineage>
        <taxon>Bacteria</taxon>
        <taxon>Bacillati</taxon>
        <taxon>Actinomycetota</taxon>
        <taxon>Coriobacteriia</taxon>
        <taxon>Coriobacteriales</taxon>
        <taxon>Coriobacteriaceae</taxon>
        <taxon>Enorma</taxon>
    </lineage>
</organism>
<dbReference type="OrthoDB" id="9805821at2"/>